<dbReference type="Proteomes" id="UP000182272">
    <property type="component" value="Chromosome I"/>
</dbReference>
<sequence>MKCPNCEHIPEPGETEDHSRCPKCHVFYHKSLAKRLELAEATNQQQAEELRNARAAHEIRGKYIEELKQSTEKPKPVVSYQVKEGLGEYQGATPVVVLDFKMNFYSMIWFMVKLSIASIPALIIVKLATVIVGVLTGGMFSLI</sequence>
<proteinExistence type="predicted"/>
<keyword evidence="2" id="KW-0472">Membrane</keyword>
<accession>A0A1H6NMT9</accession>
<evidence type="ECO:0000313" key="3">
    <source>
        <dbReference type="EMBL" id="SEI17220.1"/>
    </source>
</evidence>
<keyword evidence="1" id="KW-0175">Coiled coil</keyword>
<dbReference type="EMBL" id="LT629972">
    <property type="protein sequence ID" value="SEI17220.1"/>
    <property type="molecule type" value="Genomic_DNA"/>
</dbReference>
<evidence type="ECO:0000313" key="4">
    <source>
        <dbReference type="Proteomes" id="UP000182272"/>
    </source>
</evidence>
<feature type="coiled-coil region" evidence="1">
    <location>
        <begin position="29"/>
        <end position="58"/>
    </location>
</feature>
<gene>
    <name evidence="3" type="ORF">SAMN05216581_3333</name>
</gene>
<evidence type="ECO:0000256" key="1">
    <source>
        <dbReference type="SAM" id="Coils"/>
    </source>
</evidence>
<evidence type="ECO:0000256" key="2">
    <source>
        <dbReference type="SAM" id="Phobius"/>
    </source>
</evidence>
<dbReference type="RefSeq" id="WP_155250490.1">
    <property type="nucleotide sequence ID" value="NZ_LT629972.1"/>
</dbReference>
<dbReference type="AlphaFoldDB" id="A0A1H6NMT9"/>
<feature type="transmembrane region" description="Helical" evidence="2">
    <location>
        <begin position="110"/>
        <end position="135"/>
    </location>
</feature>
<keyword evidence="2" id="KW-1133">Transmembrane helix</keyword>
<protein>
    <submittedName>
        <fullName evidence="3">Uncharacterized protein</fullName>
    </submittedName>
</protein>
<keyword evidence="2" id="KW-0812">Transmembrane</keyword>
<reference evidence="3 4" key="1">
    <citation type="submission" date="2016-10" db="EMBL/GenBank/DDBJ databases">
        <authorList>
            <person name="de Groot N.N."/>
        </authorList>
    </citation>
    <scope>NUCLEOTIDE SEQUENCE [LARGE SCALE GENOMIC DNA]</scope>
    <source>
        <strain evidence="3 4">LMG 2158</strain>
    </source>
</reference>
<name>A0A1H6NMT9_9PSED</name>
<organism evidence="3 4">
    <name type="scientific">Pseudomonas asplenii</name>
    <dbReference type="NCBI Taxonomy" id="53407"/>
    <lineage>
        <taxon>Bacteria</taxon>
        <taxon>Pseudomonadati</taxon>
        <taxon>Pseudomonadota</taxon>
        <taxon>Gammaproteobacteria</taxon>
        <taxon>Pseudomonadales</taxon>
        <taxon>Pseudomonadaceae</taxon>
        <taxon>Pseudomonas</taxon>
    </lineage>
</organism>